<dbReference type="InterPro" id="IPR011530">
    <property type="entry name" value="rRNA_adenine_dimethylase"/>
</dbReference>
<dbReference type="EC" id="2.1.1.182" evidence="7"/>
<dbReference type="PROSITE" id="PS01131">
    <property type="entry name" value="RRNA_A_DIMETH"/>
    <property type="match status" value="1"/>
</dbReference>
<dbReference type="EMBL" id="JASCXX010000004">
    <property type="protein sequence ID" value="MDI6448458.1"/>
    <property type="molecule type" value="Genomic_DNA"/>
</dbReference>
<dbReference type="Gene3D" id="3.40.50.150">
    <property type="entry name" value="Vaccinia Virus protein VP39"/>
    <property type="match status" value="1"/>
</dbReference>
<keyword evidence="11" id="KW-1185">Reference proteome</keyword>
<dbReference type="Pfam" id="PF00398">
    <property type="entry name" value="RrnaAD"/>
    <property type="match status" value="1"/>
</dbReference>
<evidence type="ECO:0000256" key="6">
    <source>
        <dbReference type="ARBA" id="ARBA00022884"/>
    </source>
</evidence>
<evidence type="ECO:0000256" key="8">
    <source>
        <dbReference type="PROSITE-ProRule" id="PRU01026"/>
    </source>
</evidence>
<protein>
    <recommendedName>
        <fullName evidence="7">Ribosomal RNA small subunit methyltransferase A</fullName>
        <ecNumber evidence="7">2.1.1.182</ecNumber>
    </recommendedName>
    <alternativeName>
        <fullName evidence="7">16S rRNA (adenine(1518)-N(6)/adenine(1519)-N(6))-dimethyltransferase</fullName>
    </alternativeName>
    <alternativeName>
        <fullName evidence="7">16S rRNA dimethyladenosine transferase</fullName>
    </alternativeName>
    <alternativeName>
        <fullName evidence="7">16S rRNA dimethylase</fullName>
    </alternativeName>
    <alternativeName>
        <fullName evidence="7">S-adenosylmethionine-6-N', N'-adenosyl(rRNA) dimethyltransferase</fullName>
    </alternativeName>
</protein>
<evidence type="ECO:0000256" key="5">
    <source>
        <dbReference type="ARBA" id="ARBA00022691"/>
    </source>
</evidence>
<feature type="binding site" evidence="7 8">
    <location>
        <position position="25"/>
    </location>
    <ligand>
        <name>S-adenosyl-L-methionine</name>
        <dbReference type="ChEBI" id="CHEBI:59789"/>
    </ligand>
</feature>
<feature type="domain" description="Ribosomal RNA adenine methylase transferase N-terminal" evidence="9">
    <location>
        <begin position="32"/>
        <end position="223"/>
    </location>
</feature>
<proteinExistence type="inferred from homology"/>
<dbReference type="PROSITE" id="PS51689">
    <property type="entry name" value="SAM_RNA_A_N6_MT"/>
    <property type="match status" value="1"/>
</dbReference>
<comment type="caution">
    <text evidence="10">The sequence shown here is derived from an EMBL/GenBank/DDBJ whole genome shotgun (WGS) entry which is preliminary data.</text>
</comment>
<keyword evidence="6 7" id="KW-0694">RNA-binding</keyword>
<dbReference type="InterPro" id="IPR023165">
    <property type="entry name" value="rRNA_Ade_diMease-like_C"/>
</dbReference>
<evidence type="ECO:0000313" key="11">
    <source>
        <dbReference type="Proteomes" id="UP001431776"/>
    </source>
</evidence>
<evidence type="ECO:0000313" key="10">
    <source>
        <dbReference type="EMBL" id="MDI6448458.1"/>
    </source>
</evidence>
<evidence type="ECO:0000256" key="4">
    <source>
        <dbReference type="ARBA" id="ARBA00022679"/>
    </source>
</evidence>
<keyword evidence="4 7" id="KW-0808">Transferase</keyword>
<comment type="subcellular location">
    <subcellularLocation>
        <location evidence="7">Cytoplasm</location>
    </subcellularLocation>
</comment>
<feature type="binding site" evidence="7 8">
    <location>
        <position position="73"/>
    </location>
    <ligand>
        <name>S-adenosyl-L-methionine</name>
        <dbReference type="ChEBI" id="CHEBI:59789"/>
    </ligand>
</feature>
<evidence type="ECO:0000256" key="2">
    <source>
        <dbReference type="ARBA" id="ARBA00022552"/>
    </source>
</evidence>
<keyword evidence="5 7" id="KW-0949">S-adenosyl-L-methionine</keyword>
<dbReference type="CDD" id="cd02440">
    <property type="entry name" value="AdoMet_MTases"/>
    <property type="match status" value="1"/>
</dbReference>
<dbReference type="HAMAP" id="MF_00607">
    <property type="entry name" value="16SrRNA_methyltr_A"/>
    <property type="match status" value="1"/>
</dbReference>
<evidence type="ECO:0000259" key="9">
    <source>
        <dbReference type="SMART" id="SM00650"/>
    </source>
</evidence>
<dbReference type="GO" id="GO:0003723">
    <property type="term" value="F:RNA binding"/>
    <property type="evidence" value="ECO:0007669"/>
    <property type="project" value="UniProtKB-UniRule"/>
</dbReference>
<feature type="binding site" evidence="7 8">
    <location>
        <position position="52"/>
    </location>
    <ligand>
        <name>S-adenosyl-L-methionine</name>
        <dbReference type="ChEBI" id="CHEBI:59789"/>
    </ligand>
</feature>
<feature type="binding site" evidence="7 8">
    <location>
        <position position="27"/>
    </location>
    <ligand>
        <name>S-adenosyl-L-methionine</name>
        <dbReference type="ChEBI" id="CHEBI:59789"/>
    </ligand>
</feature>
<reference evidence="10" key="1">
    <citation type="submission" date="2023-05" db="EMBL/GenBank/DDBJ databases">
        <title>Anaerotaeda fermentans gen. nov., sp. nov., a novel anaerobic planctomycete of the new family within the order Sedimentisphaerales isolated from Taman Peninsula, Russia.</title>
        <authorList>
            <person name="Khomyakova M.A."/>
            <person name="Merkel A.Y."/>
            <person name="Slobodkin A.I."/>
        </authorList>
    </citation>
    <scope>NUCLEOTIDE SEQUENCE</scope>
    <source>
        <strain evidence="10">M17dextr</strain>
    </source>
</reference>
<dbReference type="GO" id="GO:0005829">
    <property type="term" value="C:cytosol"/>
    <property type="evidence" value="ECO:0007669"/>
    <property type="project" value="TreeGrafter"/>
</dbReference>
<dbReference type="Gene3D" id="1.10.8.100">
    <property type="entry name" value="Ribosomal RNA adenine dimethylase-like, domain 2"/>
    <property type="match status" value="1"/>
</dbReference>
<dbReference type="Proteomes" id="UP001431776">
    <property type="component" value="Unassembled WGS sequence"/>
</dbReference>
<organism evidence="10 11">
    <name type="scientific">Anaerobaca lacustris</name>
    <dbReference type="NCBI Taxonomy" id="3044600"/>
    <lineage>
        <taxon>Bacteria</taxon>
        <taxon>Pseudomonadati</taxon>
        <taxon>Planctomycetota</taxon>
        <taxon>Phycisphaerae</taxon>
        <taxon>Sedimentisphaerales</taxon>
        <taxon>Anaerobacaceae</taxon>
        <taxon>Anaerobaca</taxon>
    </lineage>
</organism>
<keyword evidence="3 7" id="KW-0489">Methyltransferase</keyword>
<dbReference type="InterPro" id="IPR020598">
    <property type="entry name" value="rRNA_Ade_methylase_Trfase_N"/>
</dbReference>
<keyword evidence="2 7" id="KW-0698">rRNA processing</keyword>
<sequence>MQTKRQIHQLLASAGVVPNRRFGQHFLVDLNLLRLVVDAAQIGPQDVVLEVGCGTGSMTAALAERAGRVVAVEVDPTLAAIARSQLADASNVEFIEGDVLSSKGSFNPAVVEAVRAVGSIKSAVSVPQSPPRLLLVSNLPYDAASAVIANLVNGPLVADAMVVTVQKEVAERMAAAHGSRAYGSLSILLGATGDVEVLRILKPGVFWPPPAVDSAIVRFVRNDDKRGAIDDIALFGDVVSLFMGHRRKMLRACARHAPAHLGDQELWMQLFGQCGIDPTARPEELPPGQYVELANRHRLHRSDR</sequence>
<comment type="similarity">
    <text evidence="7">Belongs to the class I-like SAM-binding methyltransferase superfamily. rRNA adenine N(6)-methyltransferase family. RsmA subfamily.</text>
</comment>
<dbReference type="RefSeq" id="WP_349243863.1">
    <property type="nucleotide sequence ID" value="NZ_JASCXX010000004.1"/>
</dbReference>
<name>A0AAW6TY80_9BACT</name>
<keyword evidence="1 7" id="KW-0963">Cytoplasm</keyword>
<feature type="binding site" evidence="7 8">
    <location>
        <position position="98"/>
    </location>
    <ligand>
        <name>S-adenosyl-L-methionine</name>
        <dbReference type="ChEBI" id="CHEBI:59789"/>
    </ligand>
</feature>
<dbReference type="InterPro" id="IPR001737">
    <property type="entry name" value="KsgA/Erm"/>
</dbReference>
<evidence type="ECO:0000256" key="3">
    <source>
        <dbReference type="ARBA" id="ARBA00022603"/>
    </source>
</evidence>
<dbReference type="InterPro" id="IPR029063">
    <property type="entry name" value="SAM-dependent_MTases_sf"/>
</dbReference>
<dbReference type="NCBIfam" id="TIGR00755">
    <property type="entry name" value="ksgA"/>
    <property type="match status" value="1"/>
</dbReference>
<dbReference type="GO" id="GO:0052908">
    <property type="term" value="F:16S rRNA (adenine(1518)-N(6)/adenine(1519)-N(6))-dimethyltransferase activity"/>
    <property type="evidence" value="ECO:0007669"/>
    <property type="project" value="UniProtKB-EC"/>
</dbReference>
<dbReference type="PANTHER" id="PTHR11727:SF7">
    <property type="entry name" value="DIMETHYLADENOSINE TRANSFERASE-RELATED"/>
    <property type="match status" value="1"/>
</dbReference>
<dbReference type="SMART" id="SM00650">
    <property type="entry name" value="rADc"/>
    <property type="match status" value="1"/>
</dbReference>
<accession>A0AAW6TY80</accession>
<comment type="function">
    <text evidence="7">Specifically dimethylates two adjacent adenosines (A1518 and A1519) in the loop of a conserved hairpin near the 3'-end of 16S rRNA in the 30S particle. May play a critical role in biogenesis of 30S subunits.</text>
</comment>
<evidence type="ECO:0000256" key="7">
    <source>
        <dbReference type="HAMAP-Rule" id="MF_00607"/>
    </source>
</evidence>
<feature type="binding site" evidence="7 8">
    <location>
        <position position="138"/>
    </location>
    <ligand>
        <name>S-adenosyl-L-methionine</name>
        <dbReference type="ChEBI" id="CHEBI:59789"/>
    </ligand>
</feature>
<dbReference type="InterPro" id="IPR020596">
    <property type="entry name" value="rRNA_Ade_Mease_Trfase_CS"/>
</dbReference>
<comment type="catalytic activity">
    <reaction evidence="7">
        <text>adenosine(1518)/adenosine(1519) in 16S rRNA + 4 S-adenosyl-L-methionine = N(6)-dimethyladenosine(1518)/N(6)-dimethyladenosine(1519) in 16S rRNA + 4 S-adenosyl-L-homocysteine + 4 H(+)</text>
        <dbReference type="Rhea" id="RHEA:19609"/>
        <dbReference type="Rhea" id="RHEA-COMP:10232"/>
        <dbReference type="Rhea" id="RHEA-COMP:10233"/>
        <dbReference type="ChEBI" id="CHEBI:15378"/>
        <dbReference type="ChEBI" id="CHEBI:57856"/>
        <dbReference type="ChEBI" id="CHEBI:59789"/>
        <dbReference type="ChEBI" id="CHEBI:74411"/>
        <dbReference type="ChEBI" id="CHEBI:74493"/>
        <dbReference type="EC" id="2.1.1.182"/>
    </reaction>
</comment>
<gene>
    <name evidence="7 10" type="primary">rsmA</name>
    <name evidence="7" type="synonym">ksgA</name>
    <name evidence="10" type="ORF">QJ522_05335</name>
</gene>
<dbReference type="PANTHER" id="PTHR11727">
    <property type="entry name" value="DIMETHYLADENOSINE TRANSFERASE"/>
    <property type="match status" value="1"/>
</dbReference>
<dbReference type="SUPFAM" id="SSF53335">
    <property type="entry name" value="S-adenosyl-L-methionine-dependent methyltransferases"/>
    <property type="match status" value="1"/>
</dbReference>
<dbReference type="AlphaFoldDB" id="A0AAW6TY80"/>
<evidence type="ECO:0000256" key="1">
    <source>
        <dbReference type="ARBA" id="ARBA00022490"/>
    </source>
</evidence>